<reference evidence="2" key="2">
    <citation type="submission" date="2018-05" db="EMBL/GenBank/DDBJ databases">
        <title>OpunRS2 (Oryza punctata Reference Sequence Version 2).</title>
        <authorList>
            <person name="Zhang J."/>
            <person name="Kudrna D."/>
            <person name="Lee S."/>
            <person name="Talag J."/>
            <person name="Welchert J."/>
            <person name="Wing R.A."/>
        </authorList>
    </citation>
    <scope>NUCLEOTIDE SEQUENCE [LARGE SCALE GENOMIC DNA]</scope>
</reference>
<dbReference type="EnsemblPlants" id="OPUNC02G34930.1">
    <property type="protein sequence ID" value="OPUNC02G34930.1"/>
    <property type="gene ID" value="OPUNC02G34930"/>
</dbReference>
<dbReference type="Gramene" id="OPUNC02G34930.1">
    <property type="protein sequence ID" value="OPUNC02G34930.1"/>
    <property type="gene ID" value="OPUNC02G34930"/>
</dbReference>
<keyword evidence="3" id="KW-1185">Reference proteome</keyword>
<evidence type="ECO:0000313" key="2">
    <source>
        <dbReference type="EnsemblPlants" id="OPUNC02G34930.1"/>
    </source>
</evidence>
<reference evidence="2" key="1">
    <citation type="submission" date="2015-04" db="UniProtKB">
        <authorList>
            <consortium name="EnsemblPlants"/>
        </authorList>
    </citation>
    <scope>IDENTIFICATION</scope>
</reference>
<feature type="compositionally biased region" description="Low complexity" evidence="1">
    <location>
        <begin position="10"/>
        <end position="21"/>
    </location>
</feature>
<proteinExistence type="predicted"/>
<accession>A0A0E0K724</accession>
<protein>
    <submittedName>
        <fullName evidence="2">Uncharacterized protein</fullName>
    </submittedName>
</protein>
<sequence length="69" mass="7116">MQRGGVGDCETSSTTTRSSESNGDLDGIPPVGAVGLVGRSGSLAVVAFLRPPTRVPLFRCCCCVSMNQN</sequence>
<organism evidence="2">
    <name type="scientific">Oryza punctata</name>
    <name type="common">Red rice</name>
    <dbReference type="NCBI Taxonomy" id="4537"/>
    <lineage>
        <taxon>Eukaryota</taxon>
        <taxon>Viridiplantae</taxon>
        <taxon>Streptophyta</taxon>
        <taxon>Embryophyta</taxon>
        <taxon>Tracheophyta</taxon>
        <taxon>Spermatophyta</taxon>
        <taxon>Magnoliopsida</taxon>
        <taxon>Liliopsida</taxon>
        <taxon>Poales</taxon>
        <taxon>Poaceae</taxon>
        <taxon>BOP clade</taxon>
        <taxon>Oryzoideae</taxon>
        <taxon>Oryzeae</taxon>
        <taxon>Oryzinae</taxon>
        <taxon>Oryza</taxon>
    </lineage>
</organism>
<feature type="region of interest" description="Disordered" evidence="1">
    <location>
        <begin position="1"/>
        <end position="29"/>
    </location>
</feature>
<evidence type="ECO:0000256" key="1">
    <source>
        <dbReference type="SAM" id="MobiDB-lite"/>
    </source>
</evidence>
<dbReference type="AlphaFoldDB" id="A0A0E0K724"/>
<evidence type="ECO:0000313" key="3">
    <source>
        <dbReference type="Proteomes" id="UP000026962"/>
    </source>
</evidence>
<dbReference type="Proteomes" id="UP000026962">
    <property type="component" value="Chromosome 2"/>
</dbReference>
<name>A0A0E0K724_ORYPU</name>
<dbReference type="HOGENOM" id="CLU_2780261_0_0_1"/>